<evidence type="ECO:0000256" key="1">
    <source>
        <dbReference type="ARBA" id="ARBA00022670"/>
    </source>
</evidence>
<dbReference type="Gene3D" id="3.30.70.360">
    <property type="match status" value="1"/>
</dbReference>
<dbReference type="InterPro" id="IPR011650">
    <property type="entry name" value="Peptidase_M20_dimer"/>
</dbReference>
<evidence type="ECO:0000313" key="6">
    <source>
        <dbReference type="Proteomes" id="UP000184076"/>
    </source>
</evidence>
<dbReference type="NCBIfam" id="NF006579">
    <property type="entry name" value="PRK09104.1"/>
    <property type="match status" value="1"/>
</dbReference>
<feature type="domain" description="Peptidase M20 dimerisation" evidence="4">
    <location>
        <begin position="194"/>
        <end position="354"/>
    </location>
</feature>
<dbReference type="STRING" id="1121391.SAMN02745206_00651"/>
<dbReference type="Proteomes" id="UP000184076">
    <property type="component" value="Unassembled WGS sequence"/>
</dbReference>
<dbReference type="OrthoDB" id="5443984at2"/>
<name>A0A1M4VFS4_9BACT</name>
<keyword evidence="3" id="KW-0378">Hydrolase</keyword>
<dbReference type="InterPro" id="IPR002933">
    <property type="entry name" value="Peptidase_M20"/>
</dbReference>
<evidence type="ECO:0000256" key="3">
    <source>
        <dbReference type="ARBA" id="ARBA00022801"/>
    </source>
</evidence>
<organism evidence="5 6">
    <name type="scientific">Desulfacinum infernum DSM 9756</name>
    <dbReference type="NCBI Taxonomy" id="1121391"/>
    <lineage>
        <taxon>Bacteria</taxon>
        <taxon>Pseudomonadati</taxon>
        <taxon>Thermodesulfobacteriota</taxon>
        <taxon>Syntrophobacteria</taxon>
        <taxon>Syntrophobacterales</taxon>
        <taxon>Syntrophobacteraceae</taxon>
        <taxon>Desulfacinum</taxon>
    </lineage>
</organism>
<gene>
    <name evidence="5" type="ORF">SAMN02745206_00651</name>
</gene>
<dbReference type="Pfam" id="PF07687">
    <property type="entry name" value="M20_dimer"/>
    <property type="match status" value="1"/>
</dbReference>
<dbReference type="NCBIfam" id="NF005914">
    <property type="entry name" value="PRK07907.1"/>
    <property type="match status" value="1"/>
</dbReference>
<dbReference type="NCBIfam" id="NF006053">
    <property type="entry name" value="PRK08201.1"/>
    <property type="match status" value="1"/>
</dbReference>
<protein>
    <submittedName>
        <fullName evidence="5">Acetylornithine deacetylase/Succinyl-diaminopimelate desuccinylase</fullName>
    </submittedName>
</protein>
<evidence type="ECO:0000259" key="4">
    <source>
        <dbReference type="Pfam" id="PF07687"/>
    </source>
</evidence>
<dbReference type="GO" id="GO:0008233">
    <property type="term" value="F:peptidase activity"/>
    <property type="evidence" value="ECO:0007669"/>
    <property type="project" value="UniProtKB-KW"/>
</dbReference>
<dbReference type="Pfam" id="PF01546">
    <property type="entry name" value="Peptidase_M20"/>
    <property type="match status" value="1"/>
</dbReference>
<evidence type="ECO:0000256" key="2">
    <source>
        <dbReference type="ARBA" id="ARBA00022723"/>
    </source>
</evidence>
<keyword evidence="2" id="KW-0479">Metal-binding</keyword>
<keyword evidence="6" id="KW-1185">Reference proteome</keyword>
<keyword evidence="1" id="KW-0645">Protease</keyword>
<dbReference type="GO" id="GO:0006508">
    <property type="term" value="P:proteolysis"/>
    <property type="evidence" value="ECO:0007669"/>
    <property type="project" value="UniProtKB-KW"/>
</dbReference>
<dbReference type="InterPro" id="IPR051458">
    <property type="entry name" value="Cyt/Met_Dipeptidase"/>
</dbReference>
<dbReference type="RefSeq" id="WP_073036912.1">
    <property type="nucleotide sequence ID" value="NZ_FQVB01000006.1"/>
</dbReference>
<accession>A0A1M4VFS4</accession>
<evidence type="ECO:0000313" key="5">
    <source>
        <dbReference type="EMBL" id="SHE67811.1"/>
    </source>
</evidence>
<dbReference type="Gene3D" id="3.40.630.10">
    <property type="entry name" value="Zn peptidases"/>
    <property type="match status" value="1"/>
</dbReference>
<proteinExistence type="predicted"/>
<dbReference type="SUPFAM" id="SSF53187">
    <property type="entry name" value="Zn-dependent exopeptidases"/>
    <property type="match status" value="1"/>
</dbReference>
<dbReference type="PANTHER" id="PTHR43270:SF12">
    <property type="entry name" value="SUCCINYL-DIAMINOPIMELATE DESUCCINYLASE"/>
    <property type="match status" value="1"/>
</dbReference>
<dbReference type="EMBL" id="FQVB01000006">
    <property type="protein sequence ID" value="SHE67811.1"/>
    <property type="molecule type" value="Genomic_DNA"/>
</dbReference>
<dbReference type="AlphaFoldDB" id="A0A1M4VFS4"/>
<dbReference type="GO" id="GO:0046872">
    <property type="term" value="F:metal ion binding"/>
    <property type="evidence" value="ECO:0007669"/>
    <property type="project" value="UniProtKB-KW"/>
</dbReference>
<dbReference type="PANTHER" id="PTHR43270">
    <property type="entry name" value="BETA-ALA-HIS DIPEPTIDASE"/>
    <property type="match status" value="1"/>
</dbReference>
<reference evidence="6" key="1">
    <citation type="submission" date="2016-11" db="EMBL/GenBank/DDBJ databases">
        <authorList>
            <person name="Varghese N."/>
            <person name="Submissions S."/>
        </authorList>
    </citation>
    <scope>NUCLEOTIDE SEQUENCE [LARGE SCALE GENOMIC DNA]</scope>
    <source>
        <strain evidence="6">DSM 9756</strain>
    </source>
</reference>
<sequence>MTLTDIFEKIDSNHKRYVQELVELLSIPSVSTYSRHKGDVQRAGEWVVNMCRRLGMEARLYPTAGHPVVYASHCPHPDRPTLLIYGHYDVQPPEPVDEWLTPPFQPTVRDGFVYARGASDDKGQFLTYLKAIEVVMAVRGEVPINVKVLVEGEEEIGSPHLGDFLRRHKDLLKADAIAISDGSQFAPDVPAITYGLRGLAYFQLDVTGPRVDLHSGSFGGLVMNPIQALSAILCSLKEGGDRVAVPGFYDDVADMAPWEREEMESLPLDLANLKEYLGVEVLCGEEGYSPMERKTARPTLDINGVWGGFAGEGAKTVIPSKAGAKVSMRLVPNQDPDKIAGLFRAHVAKVCPPGVQLKVTHLHSAQPVLVSRDLPQVQAAARAIHTGFGKDPVFIREGGSIPIVNLFQEELGLDAILLLGWGRPDDGAHSPNERFSLEDFRRGIRSAVALLYELAGEGA</sequence>